<organism evidence="2 3">
    <name type="scientific">Gordonia rubripertincta</name>
    <name type="common">Rhodococcus corallinus</name>
    <dbReference type="NCBI Taxonomy" id="36822"/>
    <lineage>
        <taxon>Bacteria</taxon>
        <taxon>Bacillati</taxon>
        <taxon>Actinomycetota</taxon>
        <taxon>Actinomycetes</taxon>
        <taxon>Mycobacteriales</taxon>
        <taxon>Gordoniaceae</taxon>
        <taxon>Gordonia</taxon>
    </lineage>
</organism>
<gene>
    <name evidence="2" type="ORF">O4213_12305</name>
</gene>
<evidence type="ECO:0000313" key="2">
    <source>
        <dbReference type="EMBL" id="MCZ4550767.1"/>
    </source>
</evidence>
<dbReference type="Proteomes" id="UP001067235">
    <property type="component" value="Unassembled WGS sequence"/>
</dbReference>
<dbReference type="EMBL" id="JAPWIE010000003">
    <property type="protein sequence ID" value="MCZ4550767.1"/>
    <property type="molecule type" value="Genomic_DNA"/>
</dbReference>
<dbReference type="InterPro" id="IPR024311">
    <property type="entry name" value="Lipocalin-like"/>
</dbReference>
<sequence length="147" mass="15866">MTLTTDDLIGAWKLLTASAVFADGERRPEFGPDTAGYLSYSANGIVSAILGDMTRPVSGGSDPQRISREEQAAMAHGLIAYAGPYTVTADGSVIHHVDIALFADWQGKPQRRHAQIAGNELRITGSPRTSSDGRTFHSELIWERLTP</sequence>
<protein>
    <submittedName>
        <fullName evidence="2">Lipocalin-like domain-containing protein</fullName>
    </submittedName>
</protein>
<evidence type="ECO:0000313" key="3">
    <source>
        <dbReference type="Proteomes" id="UP001067235"/>
    </source>
</evidence>
<dbReference type="Pfam" id="PF13924">
    <property type="entry name" value="Lipocalin_5"/>
    <property type="match status" value="1"/>
</dbReference>
<reference evidence="2" key="1">
    <citation type="submission" date="2022-12" db="EMBL/GenBank/DDBJ databases">
        <authorList>
            <person name="Krivoruchko A.V."/>
            <person name="Elkin A."/>
        </authorList>
    </citation>
    <scope>NUCLEOTIDE SEQUENCE</scope>
    <source>
        <strain evidence="2">IEGM 1388</strain>
    </source>
</reference>
<name>A0ABT4MUS8_GORRU</name>
<keyword evidence="3" id="KW-1185">Reference proteome</keyword>
<accession>A0ABT4MUS8</accession>
<proteinExistence type="predicted"/>
<feature type="domain" description="Lipocalin-like" evidence="1">
    <location>
        <begin position="9"/>
        <end position="144"/>
    </location>
</feature>
<comment type="caution">
    <text evidence="2">The sequence shown here is derived from an EMBL/GenBank/DDBJ whole genome shotgun (WGS) entry which is preliminary data.</text>
</comment>
<dbReference type="RefSeq" id="WP_301571346.1">
    <property type="nucleotide sequence ID" value="NZ_JAPWIE010000003.1"/>
</dbReference>
<evidence type="ECO:0000259" key="1">
    <source>
        <dbReference type="Pfam" id="PF13924"/>
    </source>
</evidence>